<dbReference type="RefSeq" id="WP_082866660.1">
    <property type="nucleotide sequence ID" value="NZ_BMIY01000006.1"/>
</dbReference>
<organism evidence="1 2">
    <name type="scientific">Pseudohongiella nitratireducens</name>
    <dbReference type="NCBI Taxonomy" id="1768907"/>
    <lineage>
        <taxon>Bacteria</taxon>
        <taxon>Pseudomonadati</taxon>
        <taxon>Pseudomonadota</taxon>
        <taxon>Gammaproteobacteria</taxon>
        <taxon>Pseudomonadales</taxon>
        <taxon>Pseudohongiellaceae</taxon>
        <taxon>Pseudohongiella</taxon>
    </lineage>
</organism>
<reference evidence="1" key="2">
    <citation type="submission" date="2020-09" db="EMBL/GenBank/DDBJ databases">
        <authorList>
            <person name="Sun Q."/>
            <person name="Zhou Y."/>
        </authorList>
    </citation>
    <scope>NUCLEOTIDE SEQUENCE</scope>
    <source>
        <strain evidence="1">CGMCC 1.15425</strain>
    </source>
</reference>
<accession>A0A917GX69</accession>
<comment type="caution">
    <text evidence="1">The sequence shown here is derived from an EMBL/GenBank/DDBJ whole genome shotgun (WGS) entry which is preliminary data.</text>
</comment>
<dbReference type="InterPro" id="IPR010836">
    <property type="entry name" value="SapC"/>
</dbReference>
<dbReference type="Pfam" id="PF07277">
    <property type="entry name" value="SapC"/>
    <property type="match status" value="1"/>
</dbReference>
<keyword evidence="2" id="KW-1185">Reference proteome</keyword>
<dbReference type="OrthoDB" id="9806524at2"/>
<protein>
    <submittedName>
        <fullName evidence="1">SapC</fullName>
    </submittedName>
</protein>
<reference evidence="1" key="1">
    <citation type="journal article" date="2014" name="Int. J. Syst. Evol. Microbiol.">
        <title>Complete genome sequence of Corynebacterium casei LMG S-19264T (=DSM 44701T), isolated from a smear-ripened cheese.</title>
        <authorList>
            <consortium name="US DOE Joint Genome Institute (JGI-PGF)"/>
            <person name="Walter F."/>
            <person name="Albersmeier A."/>
            <person name="Kalinowski J."/>
            <person name="Ruckert C."/>
        </authorList>
    </citation>
    <scope>NUCLEOTIDE SEQUENCE</scope>
    <source>
        <strain evidence="1">CGMCC 1.15425</strain>
    </source>
</reference>
<dbReference type="AlphaFoldDB" id="A0A917GX69"/>
<sequence length="273" mass="29840">MTDWTPLNRQRHQTMRWRPRRDYLHSSGQSLVPVLLGELGQLMSAYTLAFSEQGGEFATVAILGLGQAEHFYMGPNGQWLADYVPATLRAYPFQLLGAGENKHALCIDSTQLNEDEAMPAIFAGDGTMAEPVQEMLTFLQHCEQQRIATARACAALAKQALIEPWPVTLANDETVESVGKKTVQGLYRINESALNALNGDVLAELRKRGALALAYAQLLSTPQLQQLPKRAQWQAKLQAHAAQVKGATAQSAGDSGLTELFSESDGSLNFDDL</sequence>
<gene>
    <name evidence="1" type="ORF">GCM10011403_16230</name>
</gene>
<evidence type="ECO:0000313" key="2">
    <source>
        <dbReference type="Proteomes" id="UP000627715"/>
    </source>
</evidence>
<evidence type="ECO:0000313" key="1">
    <source>
        <dbReference type="EMBL" id="GGG59655.1"/>
    </source>
</evidence>
<dbReference type="EMBL" id="BMIY01000006">
    <property type="protein sequence ID" value="GGG59655.1"/>
    <property type="molecule type" value="Genomic_DNA"/>
</dbReference>
<proteinExistence type="predicted"/>
<name>A0A917GX69_9GAMM</name>
<dbReference type="Proteomes" id="UP000627715">
    <property type="component" value="Unassembled WGS sequence"/>
</dbReference>